<proteinExistence type="predicted"/>
<accession>A0A8S5MDU8</accession>
<protein>
    <submittedName>
        <fullName evidence="1">Uncharacterized protein</fullName>
    </submittedName>
</protein>
<name>A0A8S5MDU8_9CAUD</name>
<organism evidence="1">
    <name type="scientific">Siphoviridae sp. ctYh54</name>
    <dbReference type="NCBI Taxonomy" id="2826379"/>
    <lineage>
        <taxon>Viruses</taxon>
        <taxon>Duplodnaviria</taxon>
        <taxon>Heunggongvirae</taxon>
        <taxon>Uroviricota</taxon>
        <taxon>Caudoviricetes</taxon>
    </lineage>
</organism>
<reference evidence="1" key="1">
    <citation type="journal article" date="2021" name="Proc. Natl. Acad. Sci. U.S.A.">
        <title>A Catalog of Tens of Thousands of Viruses from Human Metagenomes Reveals Hidden Associations with Chronic Diseases.</title>
        <authorList>
            <person name="Tisza M.J."/>
            <person name="Buck C.B."/>
        </authorList>
    </citation>
    <scope>NUCLEOTIDE SEQUENCE</scope>
    <source>
        <strain evidence="1">CtYh54</strain>
    </source>
</reference>
<sequence>MEMTIMTQEKIKRLDKDATVCFLSADLQFLIKQLKKKLSSAEDKQQLTLISEKHD</sequence>
<dbReference type="EMBL" id="BK014884">
    <property type="protein sequence ID" value="DAD80501.1"/>
    <property type="molecule type" value="Genomic_DNA"/>
</dbReference>
<evidence type="ECO:0000313" key="1">
    <source>
        <dbReference type="EMBL" id="DAD80501.1"/>
    </source>
</evidence>